<feature type="compositionally biased region" description="Polar residues" evidence="1">
    <location>
        <begin position="96"/>
        <end position="105"/>
    </location>
</feature>
<proteinExistence type="predicted"/>
<keyword evidence="2" id="KW-1185">Reference proteome</keyword>
<evidence type="ECO:0000256" key="1">
    <source>
        <dbReference type="SAM" id="MobiDB-lite"/>
    </source>
</evidence>
<protein>
    <submittedName>
        <fullName evidence="3">Uncharacterized protein LOC106819802</fullName>
    </submittedName>
</protein>
<accession>A0ABM1F602</accession>
<dbReference type="GeneID" id="106819802"/>
<feature type="compositionally biased region" description="Low complexity" evidence="1">
    <location>
        <begin position="19"/>
        <end position="33"/>
    </location>
</feature>
<feature type="compositionally biased region" description="Basic and acidic residues" evidence="1">
    <location>
        <begin position="58"/>
        <end position="85"/>
    </location>
</feature>
<feature type="compositionally biased region" description="Basic and acidic residues" evidence="1">
    <location>
        <begin position="176"/>
        <end position="186"/>
    </location>
</feature>
<name>A0ABM1F602_PRICU</name>
<reference evidence="3" key="1">
    <citation type="submission" date="2025-08" db="UniProtKB">
        <authorList>
            <consortium name="RefSeq"/>
        </authorList>
    </citation>
    <scope>IDENTIFICATION</scope>
</reference>
<dbReference type="Proteomes" id="UP000695022">
    <property type="component" value="Unplaced"/>
</dbReference>
<feature type="region of interest" description="Disordered" evidence="1">
    <location>
        <begin position="19"/>
        <end position="186"/>
    </location>
</feature>
<sequence length="186" mass="19482">MKRGAGKMAPPVSAVAVTTAAGSKAAASGSSATRFATPVGPSKRATASKIAVSTTPTRPERKVSESRRPVGDTRGDRFARPEAPSRRQAVVRRQYLSRSQDSLTTVAGGRKPATPWATRPKSVLVLSKEAAEGRGASNKENQKGGSGTGGSSRSRGSRPPISIRKAVSSVAINHDMSTKEFKPQMR</sequence>
<organism evidence="2 3">
    <name type="scientific">Priapulus caudatus</name>
    <name type="common">Priapulid worm</name>
    <dbReference type="NCBI Taxonomy" id="37621"/>
    <lineage>
        <taxon>Eukaryota</taxon>
        <taxon>Metazoa</taxon>
        <taxon>Ecdysozoa</taxon>
        <taxon>Scalidophora</taxon>
        <taxon>Priapulida</taxon>
        <taxon>Priapulimorpha</taxon>
        <taxon>Priapulimorphida</taxon>
        <taxon>Priapulidae</taxon>
        <taxon>Priapulus</taxon>
    </lineage>
</organism>
<gene>
    <name evidence="3" type="primary">LOC106819802</name>
</gene>
<dbReference type="RefSeq" id="XP_014679873.1">
    <property type="nucleotide sequence ID" value="XM_014824387.1"/>
</dbReference>
<evidence type="ECO:0000313" key="2">
    <source>
        <dbReference type="Proteomes" id="UP000695022"/>
    </source>
</evidence>
<feature type="compositionally biased region" description="Low complexity" evidence="1">
    <location>
        <begin position="151"/>
        <end position="164"/>
    </location>
</feature>
<evidence type="ECO:0000313" key="3">
    <source>
        <dbReference type="RefSeq" id="XP_014679873.1"/>
    </source>
</evidence>